<name>A0A271J146_9BACT</name>
<dbReference type="EMBL" id="MQWD01000001">
    <property type="protein sequence ID" value="PAP76675.1"/>
    <property type="molecule type" value="Genomic_DNA"/>
</dbReference>
<gene>
    <name evidence="2" type="ORF">BSZ37_09590</name>
</gene>
<keyword evidence="3" id="KW-1185">Reference proteome</keyword>
<accession>A0A271J146</accession>
<evidence type="ECO:0008006" key="4">
    <source>
        <dbReference type="Google" id="ProtNLM"/>
    </source>
</evidence>
<feature type="signal peptide" evidence="1">
    <location>
        <begin position="1"/>
        <end position="20"/>
    </location>
</feature>
<reference evidence="2 3" key="1">
    <citation type="submission" date="2016-11" db="EMBL/GenBank/DDBJ databases">
        <title>Study of marine rhodopsin-containing bacteria.</title>
        <authorList>
            <person name="Yoshizawa S."/>
            <person name="Kumagai Y."/>
            <person name="Kogure K."/>
        </authorList>
    </citation>
    <scope>NUCLEOTIDE SEQUENCE [LARGE SCALE GENOMIC DNA]</scope>
    <source>
        <strain evidence="2 3">SAORIC-28</strain>
    </source>
</reference>
<proteinExistence type="predicted"/>
<dbReference type="PROSITE" id="PS51257">
    <property type="entry name" value="PROKAR_LIPOPROTEIN"/>
    <property type="match status" value="1"/>
</dbReference>
<dbReference type="AlphaFoldDB" id="A0A271J146"/>
<sequence length="542" mass="57587">MTRHVSVLFLLALGLAACDAGFDGSASDNRAPETELAVRSNDLREDLDDRRLISTVDVAWSGTDPDGVVTGFDVRSYQVDASPAPEDGWARTARRDSTIRLVIPLGASTADVVVEVRAVDDQGAVDESPARTVFPIRNSNPTFRIVSAEAPPDTTWPVVSFSFAAADIDGEENIAGVEVALNDTTGGFVRLDPDVTFVSLVADDPAASTTTATLYTGRGFRNADASLPGFRLDDDNVVYFRAVDQAGATSPTLRYPALDEDGVPVTDLFVRRVTSSVLLVNDVRVGDDQQVLDVARAALAANGTGSFDLWDLSETPQSTASPQFSDALPPAADPTLRQTLALWDRIYWVSNTVTNTANGNNLPRAASVMDLFFDRGGRILVQVPVSLPQGTDVGGTANAAIDILPLGDLITFPEGVRALRANGGTPVRPQAEVPGTGRTLPPLQATRLITSALPYAVGPDDVPLYRMSFYENNVPSDTWEGAEVLASIRADRRSALFALPLFAGPNPLFEPADGGSEGVVDALALMLDGLDFPATSGRFARR</sequence>
<dbReference type="RefSeq" id="WP_095510335.1">
    <property type="nucleotide sequence ID" value="NZ_MQWD01000001.1"/>
</dbReference>
<evidence type="ECO:0000313" key="3">
    <source>
        <dbReference type="Proteomes" id="UP000216339"/>
    </source>
</evidence>
<comment type="caution">
    <text evidence="2">The sequence shown here is derived from an EMBL/GenBank/DDBJ whole genome shotgun (WGS) entry which is preliminary data.</text>
</comment>
<dbReference type="OrthoDB" id="1466063at2"/>
<evidence type="ECO:0000313" key="2">
    <source>
        <dbReference type="EMBL" id="PAP76675.1"/>
    </source>
</evidence>
<protein>
    <recommendedName>
        <fullName evidence="4">Fibronectin type-III domain-containing protein</fullName>
    </recommendedName>
</protein>
<keyword evidence="1" id="KW-0732">Signal</keyword>
<evidence type="ECO:0000256" key="1">
    <source>
        <dbReference type="SAM" id="SignalP"/>
    </source>
</evidence>
<feature type="chain" id="PRO_5013284057" description="Fibronectin type-III domain-containing protein" evidence="1">
    <location>
        <begin position="21"/>
        <end position="542"/>
    </location>
</feature>
<organism evidence="2 3">
    <name type="scientific">Rubrivirga marina</name>
    <dbReference type="NCBI Taxonomy" id="1196024"/>
    <lineage>
        <taxon>Bacteria</taxon>
        <taxon>Pseudomonadati</taxon>
        <taxon>Rhodothermota</taxon>
        <taxon>Rhodothermia</taxon>
        <taxon>Rhodothermales</taxon>
        <taxon>Rubricoccaceae</taxon>
        <taxon>Rubrivirga</taxon>
    </lineage>
</organism>
<dbReference type="Proteomes" id="UP000216339">
    <property type="component" value="Unassembled WGS sequence"/>
</dbReference>